<dbReference type="SMART" id="SM00360">
    <property type="entry name" value="RRM"/>
    <property type="match status" value="4"/>
</dbReference>
<dbReference type="CDD" id="cd12297">
    <property type="entry name" value="RRM2_Prp24"/>
    <property type="match status" value="1"/>
</dbReference>
<dbReference type="Proteomes" id="UP000803844">
    <property type="component" value="Unassembled WGS sequence"/>
</dbReference>
<feature type="compositionally biased region" description="Basic and acidic residues" evidence="10">
    <location>
        <begin position="1037"/>
        <end position="1049"/>
    </location>
</feature>
<keyword evidence="5" id="KW-0508">mRNA splicing</keyword>
<dbReference type="EMBL" id="MU032352">
    <property type="protein sequence ID" value="KAF3761001.1"/>
    <property type="molecule type" value="Genomic_DNA"/>
</dbReference>
<protein>
    <recommendedName>
        <fullName evidence="8">U4/U6 snRNA-associated-splicing factor PRP24</fullName>
    </recommendedName>
</protein>
<feature type="region of interest" description="Disordered" evidence="10">
    <location>
        <begin position="860"/>
        <end position="903"/>
    </location>
</feature>
<organism evidence="12 13">
    <name type="scientific">Cryphonectria parasitica (strain ATCC 38755 / EP155)</name>
    <dbReference type="NCBI Taxonomy" id="660469"/>
    <lineage>
        <taxon>Eukaryota</taxon>
        <taxon>Fungi</taxon>
        <taxon>Dikarya</taxon>
        <taxon>Ascomycota</taxon>
        <taxon>Pezizomycotina</taxon>
        <taxon>Sordariomycetes</taxon>
        <taxon>Sordariomycetidae</taxon>
        <taxon>Diaporthales</taxon>
        <taxon>Cryphonectriaceae</taxon>
        <taxon>Cryphonectria-Endothia species complex</taxon>
        <taxon>Cryphonectria</taxon>
    </lineage>
</organism>
<accession>A0A9P5CKI1</accession>
<dbReference type="InterPro" id="IPR031766">
    <property type="entry name" value="RRM_occluded"/>
</dbReference>
<dbReference type="PANTHER" id="PTHR10352">
    <property type="entry name" value="EUKARYOTIC TRANSLATION INITIATION FACTOR 3 SUBUNIT G"/>
    <property type="match status" value="1"/>
</dbReference>
<name>A0A9P5CKI1_CRYP1</name>
<feature type="domain" description="RRM" evidence="11">
    <location>
        <begin position="778"/>
        <end position="855"/>
    </location>
</feature>
<dbReference type="SUPFAM" id="SSF54928">
    <property type="entry name" value="RNA-binding domain, RBD"/>
    <property type="match status" value="3"/>
</dbReference>
<comment type="subcellular location">
    <subcellularLocation>
        <location evidence="1">Nucleus</location>
    </subcellularLocation>
</comment>
<dbReference type="GeneID" id="63838972"/>
<dbReference type="FunFam" id="3.30.70.330:FF:000365">
    <property type="entry name" value="U4/U6 snRNA-associated-splicing factor PRP24"/>
    <property type="match status" value="1"/>
</dbReference>
<dbReference type="GO" id="GO:0005688">
    <property type="term" value="C:U6 snRNP"/>
    <property type="evidence" value="ECO:0007669"/>
    <property type="project" value="UniProtKB-ARBA"/>
</dbReference>
<keyword evidence="3" id="KW-0677">Repeat</keyword>
<dbReference type="SMART" id="SM00386">
    <property type="entry name" value="HAT"/>
    <property type="match status" value="4"/>
</dbReference>
<dbReference type="Gene3D" id="1.25.40.10">
    <property type="entry name" value="Tetratricopeptide repeat domain"/>
    <property type="match status" value="2"/>
</dbReference>
<evidence type="ECO:0000313" key="12">
    <source>
        <dbReference type="EMBL" id="KAF3761001.1"/>
    </source>
</evidence>
<evidence type="ECO:0000256" key="5">
    <source>
        <dbReference type="ARBA" id="ARBA00023187"/>
    </source>
</evidence>
<evidence type="ECO:0000256" key="10">
    <source>
        <dbReference type="SAM" id="MobiDB-lite"/>
    </source>
</evidence>
<dbReference type="InterPro" id="IPR034398">
    <property type="entry name" value="Prp24_RRM2"/>
</dbReference>
<dbReference type="PROSITE" id="PS50102">
    <property type="entry name" value="RRM"/>
    <property type="match status" value="4"/>
</dbReference>
<evidence type="ECO:0000256" key="3">
    <source>
        <dbReference type="ARBA" id="ARBA00022737"/>
    </source>
</evidence>
<proteinExistence type="predicted"/>
<keyword evidence="4 9" id="KW-0694">RNA-binding</keyword>
<dbReference type="Pfam" id="PF00076">
    <property type="entry name" value="RRM_1"/>
    <property type="match status" value="3"/>
</dbReference>
<feature type="compositionally biased region" description="Low complexity" evidence="10">
    <location>
        <begin position="1059"/>
        <end position="1070"/>
    </location>
</feature>
<dbReference type="InterPro" id="IPR003107">
    <property type="entry name" value="HAT"/>
</dbReference>
<comment type="function">
    <text evidence="7">Functions as a recycling factor of the spliceosome, a machinery that forms on each precursor-messenger RNA (pre-mRNA) and catalyzes the removal of introns. Chaperones the re-annealing of U4 and U6 snRNAs (small nuclear RNAs) released from previous rounds of splicing, an initial step in reforming the U4/U6-U5 tri-snRNP (small nuclear ribonucleoprotein) that can reassemble into another spliceosome complex; this step involves binding U6 and facilitating the unwinding of the U6 internal stem loop, followed by base-pairing of U6 to U4.</text>
</comment>
<dbReference type="AlphaFoldDB" id="A0A9P5CKI1"/>
<evidence type="ECO:0000259" key="11">
    <source>
        <dbReference type="PROSITE" id="PS50102"/>
    </source>
</evidence>
<evidence type="ECO:0000313" key="13">
    <source>
        <dbReference type="Proteomes" id="UP000803844"/>
    </source>
</evidence>
<reference evidence="12" key="1">
    <citation type="journal article" date="2020" name="Phytopathology">
        <title>Genome sequence of the chestnut blight fungus Cryphonectria parasitica EP155: A fundamental resource for an archetypical invasive plant pathogen.</title>
        <authorList>
            <person name="Crouch J.A."/>
            <person name="Dawe A."/>
            <person name="Aerts A."/>
            <person name="Barry K."/>
            <person name="Churchill A.C.L."/>
            <person name="Grimwood J."/>
            <person name="Hillman B."/>
            <person name="Milgroom M.G."/>
            <person name="Pangilinan J."/>
            <person name="Smith M."/>
            <person name="Salamov A."/>
            <person name="Schmutz J."/>
            <person name="Yadav J."/>
            <person name="Grigoriev I.V."/>
            <person name="Nuss D."/>
        </authorList>
    </citation>
    <scope>NUCLEOTIDE SEQUENCE</scope>
    <source>
        <strain evidence="12">EP155</strain>
    </source>
</reference>
<evidence type="ECO:0000256" key="7">
    <source>
        <dbReference type="ARBA" id="ARBA00093374"/>
    </source>
</evidence>
<evidence type="ECO:0000256" key="6">
    <source>
        <dbReference type="ARBA" id="ARBA00023242"/>
    </source>
</evidence>
<feature type="compositionally biased region" description="Basic and acidic residues" evidence="10">
    <location>
        <begin position="517"/>
        <end position="527"/>
    </location>
</feature>
<feature type="compositionally biased region" description="Basic and acidic residues" evidence="10">
    <location>
        <begin position="571"/>
        <end position="580"/>
    </location>
</feature>
<evidence type="ECO:0000256" key="9">
    <source>
        <dbReference type="PROSITE-ProRule" id="PRU00176"/>
    </source>
</evidence>
<dbReference type="OrthoDB" id="360390at2759"/>
<evidence type="ECO:0000256" key="4">
    <source>
        <dbReference type="ARBA" id="ARBA00022884"/>
    </source>
</evidence>
<dbReference type="InterPro" id="IPR012677">
    <property type="entry name" value="Nucleotide-bd_a/b_plait_sf"/>
</dbReference>
<feature type="domain" description="RRM" evidence="11">
    <location>
        <begin position="903"/>
        <end position="975"/>
    </location>
</feature>
<dbReference type="Gene3D" id="3.30.70.330">
    <property type="match status" value="4"/>
</dbReference>
<feature type="compositionally biased region" description="Low complexity" evidence="10">
    <location>
        <begin position="865"/>
        <end position="877"/>
    </location>
</feature>
<dbReference type="InterPro" id="IPR035979">
    <property type="entry name" value="RBD_domain_sf"/>
</dbReference>
<feature type="domain" description="RRM" evidence="11">
    <location>
        <begin position="611"/>
        <end position="686"/>
    </location>
</feature>
<evidence type="ECO:0000256" key="2">
    <source>
        <dbReference type="ARBA" id="ARBA00022664"/>
    </source>
</evidence>
<dbReference type="Pfam" id="PF16842">
    <property type="entry name" value="RRM_occluded"/>
    <property type="match status" value="1"/>
</dbReference>
<dbReference type="RefSeq" id="XP_040771980.1">
    <property type="nucleotide sequence ID" value="XM_040921843.1"/>
</dbReference>
<feature type="region of interest" description="Disordered" evidence="10">
    <location>
        <begin position="554"/>
        <end position="597"/>
    </location>
</feature>
<evidence type="ECO:0000256" key="8">
    <source>
        <dbReference type="ARBA" id="ARBA00093627"/>
    </source>
</evidence>
<gene>
    <name evidence="12" type="ORF">M406DRAFT_343136</name>
</gene>
<comment type="caution">
    <text evidence="12">The sequence shown here is derived from an EMBL/GenBank/DDBJ whole genome shotgun (WGS) entry which is preliminary data.</text>
</comment>
<dbReference type="CDD" id="cd12299">
    <property type="entry name" value="RRM4_Prp24"/>
    <property type="match status" value="1"/>
</dbReference>
<dbReference type="GO" id="GO:0008380">
    <property type="term" value="P:RNA splicing"/>
    <property type="evidence" value="ECO:0007669"/>
    <property type="project" value="UniProtKB-KW"/>
</dbReference>
<dbReference type="SUPFAM" id="SSF48452">
    <property type="entry name" value="TPR-like"/>
    <property type="match status" value="1"/>
</dbReference>
<feature type="compositionally biased region" description="Basic and acidic residues" evidence="10">
    <location>
        <begin position="588"/>
        <end position="597"/>
    </location>
</feature>
<keyword evidence="6" id="KW-0539">Nucleus</keyword>
<feature type="domain" description="RRM" evidence="11">
    <location>
        <begin position="687"/>
        <end position="754"/>
    </location>
</feature>
<keyword evidence="2" id="KW-0507">mRNA processing</keyword>
<evidence type="ECO:0000256" key="1">
    <source>
        <dbReference type="ARBA" id="ARBA00004123"/>
    </source>
</evidence>
<sequence>MANNHAPPIGEDAWLSFIEEESRIQGRGLNGRVEIIERYKQAINAEFGSVKLWTAYCEYFWSLYLECYSRNTNSQGLSHEERMVARDLFSLDAALSLWQQGYEATRYRLGDSHELWNKWISLEMELLSTSRTNEGLRRITHLFRNRLLTPHKTWEDTSQMFSTFLSEYNRPAYESTMREITTSARDARKIWDEREVFELKILNAQHEEKTGEEKAAILDYLDWEMRQNKKGASMQGLLVEICLGLFSRALTGLFSREESVWTDFVVWVSSLHTVVSTGQASIPDLGRFLPNLLDTLQRAVSHCPWSGTLWARYILAAEESGLSYDNIERIKHAATASGQLDRDGMTGVIDMYAAWCGFLKRRAMNANATDEDSDVAEIGLTAALEDVDIWGQRLYGKDYKGDPNFRLQRIHLQYLTETGGAIEVARQFWNDLAKKAIYADSYNFWLSFYMWEMSIFSTYKGRSVRSPTPANKASKQPHIPSLATNVLARAVNRSTIDWPEKVYEVYLQHCNDYEPPETVRRASDTVHKGTKMVAKRRQEEQAAAYEAQMAQYQEQSQVAATQEATQDGDDASSRKRVRDDDPAEDAEGSSKRVKSEAAAEQLRQKRDRENTSVYVSSLPSDATKTKVRQYFRDYGHIKNIDYKHEEDGKSVLCLIEFDTPDQAQSALLRNGKYFGQTQITVAPATGVTLFVTNYPPHADERYIRNLFKGCGEIFSIRWPSLKFNTHRRFCYVSFRNAEAAAKATQLDGKVLEGKFKLGAKISNPGAKKQREGAIEEGREVHVTSVPQEATETDIKALFEKYGKVERVRILSDMAGKSRGSAFVAFETKEQAETAILELDKIKFQTQILNVEKSKPVNFKPVSRTGALASPSPAPSGSLDEEGDEAMPDREDGKGRLNQGDTGRTFAIMGVPDTMNDARVRLLVEPHGQLSKLTLRPDHGGAILEFADAAMAGKAQLSLDGLEVEGRKLKTGSVGALFQEKGETRVDRIDQKPPASAASSGKKTTMMPPPSTMIRRPMLGGKTKGRGGFTGVINKASKSNEKSTGSKDTETDQDNVVRKAATAENGAAAGN</sequence>
<dbReference type="InterPro" id="IPR011990">
    <property type="entry name" value="TPR-like_helical_dom_sf"/>
</dbReference>
<feature type="region of interest" description="Disordered" evidence="10">
    <location>
        <begin position="516"/>
        <end position="539"/>
    </location>
</feature>
<dbReference type="GO" id="GO:0003723">
    <property type="term" value="F:RNA binding"/>
    <property type="evidence" value="ECO:0007669"/>
    <property type="project" value="UniProtKB-UniRule"/>
</dbReference>
<dbReference type="GO" id="GO:0006397">
    <property type="term" value="P:mRNA processing"/>
    <property type="evidence" value="ECO:0007669"/>
    <property type="project" value="UniProtKB-KW"/>
</dbReference>
<feature type="region of interest" description="Disordered" evidence="10">
    <location>
        <begin position="986"/>
        <end position="1070"/>
    </location>
</feature>
<dbReference type="InterPro" id="IPR000504">
    <property type="entry name" value="RRM_dom"/>
</dbReference>
<dbReference type="CDD" id="cd00590">
    <property type="entry name" value="RRM_SF"/>
    <property type="match status" value="1"/>
</dbReference>
<keyword evidence="13" id="KW-1185">Reference proteome</keyword>